<evidence type="ECO:0000256" key="2">
    <source>
        <dbReference type="SAM" id="SignalP"/>
    </source>
</evidence>
<dbReference type="Proteomes" id="UP000579281">
    <property type="component" value="Unassembled WGS sequence"/>
</dbReference>
<keyword evidence="1" id="KW-1133">Transmembrane helix</keyword>
<keyword evidence="1" id="KW-0472">Membrane</keyword>
<reference evidence="3 4" key="1">
    <citation type="submission" date="2020-08" db="EMBL/GenBank/DDBJ databases">
        <title>Genomic Encyclopedia of Type Strains, Phase IV (KMG-IV): sequencing the most valuable type-strain genomes for metagenomic binning, comparative biology and taxonomic classification.</title>
        <authorList>
            <person name="Goeker M."/>
        </authorList>
    </citation>
    <scope>NUCLEOTIDE SEQUENCE [LARGE SCALE GENOMIC DNA]</scope>
    <source>
        <strain evidence="3 4">DSM 103526</strain>
    </source>
</reference>
<dbReference type="RefSeq" id="WP_184307909.1">
    <property type="nucleotide sequence ID" value="NZ_JACHEN010000002.1"/>
</dbReference>
<gene>
    <name evidence="3" type="ORF">HNQ80_000538</name>
</gene>
<sequence length="209" mass="23442">MKKRYIIALTICIFLMVPQVAKACWAYLTVDELVEQSDVILIGEIVERLEGSIKKEDMHYAKWRVKAYYYIKGEMNDSEMIVGTPNGGTSIDYDLNANGNQVLLFLKKDGIHYFPHSPQAMVGITFDKEKIQGEKKISGEELVKLIDINGQNMNPEDRGKLETYLSTREAIQGIDWTAANSGVQKNITMMGGFALIGASGIIFLIARKK</sequence>
<dbReference type="EMBL" id="JACHEN010000002">
    <property type="protein sequence ID" value="MBB6214458.1"/>
    <property type="molecule type" value="Genomic_DNA"/>
</dbReference>
<keyword evidence="2" id="KW-0732">Signal</keyword>
<keyword evidence="1" id="KW-0812">Transmembrane</keyword>
<evidence type="ECO:0000256" key="1">
    <source>
        <dbReference type="SAM" id="Phobius"/>
    </source>
</evidence>
<evidence type="ECO:0000313" key="3">
    <source>
        <dbReference type="EMBL" id="MBB6214458.1"/>
    </source>
</evidence>
<feature type="signal peptide" evidence="2">
    <location>
        <begin position="1"/>
        <end position="23"/>
    </location>
</feature>
<protein>
    <submittedName>
        <fullName evidence="3">Uncharacterized protein</fullName>
    </submittedName>
</protein>
<name>A0A841KQR0_9FIRM</name>
<comment type="caution">
    <text evidence="3">The sequence shown here is derived from an EMBL/GenBank/DDBJ whole genome shotgun (WGS) entry which is preliminary data.</text>
</comment>
<organism evidence="3 4">
    <name type="scientific">Anaerosolibacter carboniphilus</name>
    <dbReference type="NCBI Taxonomy" id="1417629"/>
    <lineage>
        <taxon>Bacteria</taxon>
        <taxon>Bacillati</taxon>
        <taxon>Bacillota</taxon>
        <taxon>Clostridia</taxon>
        <taxon>Peptostreptococcales</taxon>
        <taxon>Thermotaleaceae</taxon>
        <taxon>Anaerosolibacter</taxon>
    </lineage>
</organism>
<dbReference type="AlphaFoldDB" id="A0A841KQR0"/>
<proteinExistence type="predicted"/>
<feature type="chain" id="PRO_5032633947" evidence="2">
    <location>
        <begin position="24"/>
        <end position="209"/>
    </location>
</feature>
<keyword evidence="4" id="KW-1185">Reference proteome</keyword>
<evidence type="ECO:0000313" key="4">
    <source>
        <dbReference type="Proteomes" id="UP000579281"/>
    </source>
</evidence>
<feature type="transmembrane region" description="Helical" evidence="1">
    <location>
        <begin position="187"/>
        <end position="206"/>
    </location>
</feature>
<accession>A0A841KQR0</accession>